<comment type="caution">
    <text evidence="7">The sequence shown here is derived from an EMBL/GenBank/DDBJ whole genome shotgun (WGS) entry which is preliminary data.</text>
</comment>
<feature type="transmembrane region" description="Helical" evidence="6">
    <location>
        <begin position="445"/>
        <end position="462"/>
    </location>
</feature>
<dbReference type="NCBIfam" id="TIGR00797">
    <property type="entry name" value="matE"/>
    <property type="match status" value="1"/>
</dbReference>
<evidence type="ECO:0000256" key="6">
    <source>
        <dbReference type="SAM" id="Phobius"/>
    </source>
</evidence>
<gene>
    <name evidence="7" type="ORF">C2L80_10285</name>
</gene>
<dbReference type="InterPro" id="IPR051327">
    <property type="entry name" value="MATE_MepA_subfamily"/>
</dbReference>
<keyword evidence="8" id="KW-1185">Reference proteome</keyword>
<dbReference type="Pfam" id="PF01554">
    <property type="entry name" value="MatE"/>
    <property type="match status" value="2"/>
</dbReference>
<name>A0A2K2U345_9ACTN</name>
<dbReference type="GO" id="GO:0042910">
    <property type="term" value="F:xenobiotic transmembrane transporter activity"/>
    <property type="evidence" value="ECO:0007669"/>
    <property type="project" value="InterPro"/>
</dbReference>
<dbReference type="InterPro" id="IPR045070">
    <property type="entry name" value="MATE_MepA-like"/>
</dbReference>
<evidence type="ECO:0000256" key="3">
    <source>
        <dbReference type="ARBA" id="ARBA00022692"/>
    </source>
</evidence>
<keyword evidence="5 6" id="KW-0472">Membrane</keyword>
<organism evidence="7 8">
    <name type="scientific">Rubneribacter badeniensis</name>
    <dbReference type="NCBI Taxonomy" id="2070688"/>
    <lineage>
        <taxon>Bacteria</taxon>
        <taxon>Bacillati</taxon>
        <taxon>Actinomycetota</taxon>
        <taxon>Coriobacteriia</taxon>
        <taxon>Eggerthellales</taxon>
        <taxon>Eggerthellaceae</taxon>
        <taxon>Rubneribacter</taxon>
    </lineage>
</organism>
<feature type="transmembrane region" description="Helical" evidence="6">
    <location>
        <begin position="89"/>
        <end position="113"/>
    </location>
</feature>
<feature type="transmembrane region" description="Helical" evidence="6">
    <location>
        <begin position="364"/>
        <end position="385"/>
    </location>
</feature>
<evidence type="ECO:0000256" key="4">
    <source>
        <dbReference type="ARBA" id="ARBA00022989"/>
    </source>
</evidence>
<sequence>MRRGSRLYWVLSPTKTKRDAGRRCGKGRIRMSERAVKRAGARKNTERLGTERIGKLLLEFSIPAIVSMVFNSLYNVVDTAFLGHAVGSAGVAVTTLVLPVMTILMGFSMLAGQGGNALAAIQLGEGRKDQVEKTLGNAAALLVLFAAASAVVGTVLIDPLLALIAAPADLWDQTKSFVQVICVGFVFLSLGMGLNNFLRTAGKPNLALGTMVFGTIMCVVLNYLFVIVCGWGIPGSAYATILGQACGMVPVLGYFLFSKTAPFNLRLSCCKPDIRLMGKIMTLGIASFVMQVAATLVTVVFNQVVGVYGALDAIGVESALAAIGVAQKATLFAIMPLVGLIMGAQPIIGYNYGARLWQRVLDTLKWASVTGVIMGTVFFVLAHVIPDPVVALFGVTGDLEAFAVQSLQIYTIMYPLVGFQIVGSSYFQSSGQPFKAAVLELTRQVLFLIPLYLVVPWALHALGGSSGLMGVVISVPIADGLSVVVTAAFVAIEVRKLRAKRDAAANAQAGIGAMENGGPNGDRADALESAAAGVGQLEGAESGVEAGARTS</sequence>
<feature type="transmembrane region" description="Helical" evidence="6">
    <location>
        <begin position="56"/>
        <end position="77"/>
    </location>
</feature>
<protein>
    <submittedName>
        <fullName evidence="7">MATE family efflux transporter</fullName>
    </submittedName>
</protein>
<keyword evidence="3 6" id="KW-0812">Transmembrane</keyword>
<feature type="transmembrane region" description="Helical" evidence="6">
    <location>
        <begin position="206"/>
        <end position="233"/>
    </location>
</feature>
<evidence type="ECO:0000313" key="8">
    <source>
        <dbReference type="Proteomes" id="UP000236488"/>
    </source>
</evidence>
<dbReference type="PANTHER" id="PTHR43823">
    <property type="entry name" value="SPORULATION PROTEIN YKVU"/>
    <property type="match status" value="1"/>
</dbReference>
<feature type="transmembrane region" description="Helical" evidence="6">
    <location>
        <begin position="405"/>
        <end position="424"/>
    </location>
</feature>
<dbReference type="InterPro" id="IPR002528">
    <property type="entry name" value="MATE_fam"/>
</dbReference>
<reference evidence="7 8" key="1">
    <citation type="journal article" date="2018" name="Int. J. Syst. Evol. Microbiol.">
        <title>Rubneribacter badeniensis gen. nov., sp. nov. and Enteroscipio rubneri gen. nov., sp. nov., new members of the Eggerthellaceae isolated from human faeces.</title>
        <authorList>
            <person name="Danylec N."/>
            <person name="Gobl A."/>
            <person name="Stoll D.A."/>
            <person name="Hetzer B."/>
            <person name="Kulling S.E."/>
            <person name="Huch M."/>
        </authorList>
    </citation>
    <scope>NUCLEOTIDE SEQUENCE [LARGE SCALE GENOMIC DNA]</scope>
    <source>
        <strain evidence="7 8">ResAG-85</strain>
    </source>
</reference>
<feature type="transmembrane region" description="Helical" evidence="6">
    <location>
        <begin position="134"/>
        <end position="157"/>
    </location>
</feature>
<feature type="transmembrane region" description="Helical" evidence="6">
    <location>
        <begin position="468"/>
        <end position="492"/>
    </location>
</feature>
<dbReference type="EMBL" id="PPEL01000070">
    <property type="protein sequence ID" value="PNV64747.1"/>
    <property type="molecule type" value="Genomic_DNA"/>
</dbReference>
<accession>A0A2K2U345</accession>
<feature type="transmembrane region" description="Helical" evidence="6">
    <location>
        <begin position="177"/>
        <end position="194"/>
    </location>
</feature>
<feature type="transmembrane region" description="Helical" evidence="6">
    <location>
        <begin position="239"/>
        <end position="257"/>
    </location>
</feature>
<comment type="subcellular location">
    <subcellularLocation>
        <location evidence="1">Cell membrane</location>
        <topology evidence="1">Multi-pass membrane protein</topology>
    </subcellularLocation>
</comment>
<keyword evidence="2" id="KW-1003">Cell membrane</keyword>
<dbReference type="GO" id="GO:0015297">
    <property type="term" value="F:antiporter activity"/>
    <property type="evidence" value="ECO:0007669"/>
    <property type="project" value="InterPro"/>
</dbReference>
<dbReference type="AlphaFoldDB" id="A0A2K2U345"/>
<evidence type="ECO:0000256" key="2">
    <source>
        <dbReference type="ARBA" id="ARBA00022475"/>
    </source>
</evidence>
<evidence type="ECO:0000313" key="7">
    <source>
        <dbReference type="EMBL" id="PNV64747.1"/>
    </source>
</evidence>
<keyword evidence="4 6" id="KW-1133">Transmembrane helix</keyword>
<dbReference type="PANTHER" id="PTHR43823:SF3">
    <property type="entry name" value="MULTIDRUG EXPORT PROTEIN MEPA"/>
    <property type="match status" value="1"/>
</dbReference>
<dbReference type="CDD" id="cd13143">
    <property type="entry name" value="MATE_MepA_like"/>
    <property type="match status" value="1"/>
</dbReference>
<dbReference type="Proteomes" id="UP000236488">
    <property type="component" value="Unassembled WGS sequence"/>
</dbReference>
<feature type="transmembrane region" description="Helical" evidence="6">
    <location>
        <begin position="331"/>
        <end position="352"/>
    </location>
</feature>
<proteinExistence type="predicted"/>
<evidence type="ECO:0000256" key="5">
    <source>
        <dbReference type="ARBA" id="ARBA00023136"/>
    </source>
</evidence>
<feature type="transmembrane region" description="Helical" evidence="6">
    <location>
        <begin position="285"/>
        <end position="311"/>
    </location>
</feature>
<dbReference type="GO" id="GO:0005886">
    <property type="term" value="C:plasma membrane"/>
    <property type="evidence" value="ECO:0007669"/>
    <property type="project" value="UniProtKB-SubCell"/>
</dbReference>
<evidence type="ECO:0000256" key="1">
    <source>
        <dbReference type="ARBA" id="ARBA00004651"/>
    </source>
</evidence>